<proteinExistence type="predicted"/>
<protein>
    <submittedName>
        <fullName evidence="1">Uncharacterized protein</fullName>
    </submittedName>
</protein>
<accession>A0ABV3HR83</accession>
<dbReference type="RefSeq" id="WP_364590854.1">
    <property type="nucleotide sequence ID" value="NZ_JBFAQK010000009.1"/>
</dbReference>
<reference evidence="1 2" key="1">
    <citation type="submission" date="2024-06" db="EMBL/GenBank/DDBJ databases">
        <title>The Natural Products Discovery Center: Release of the First 8490 Sequenced Strains for Exploring Actinobacteria Biosynthetic Diversity.</title>
        <authorList>
            <person name="Kalkreuter E."/>
            <person name="Kautsar S.A."/>
            <person name="Yang D."/>
            <person name="Bader C.D."/>
            <person name="Teijaro C.N."/>
            <person name="Fluegel L."/>
            <person name="Davis C.M."/>
            <person name="Simpson J.R."/>
            <person name="Lauterbach L."/>
            <person name="Steele A.D."/>
            <person name="Gui C."/>
            <person name="Meng S."/>
            <person name="Li G."/>
            <person name="Viehrig K."/>
            <person name="Ye F."/>
            <person name="Su P."/>
            <person name="Kiefer A.F."/>
            <person name="Nichols A."/>
            <person name="Cepeda A.J."/>
            <person name="Yan W."/>
            <person name="Fan B."/>
            <person name="Jiang Y."/>
            <person name="Adhikari A."/>
            <person name="Zheng C.-J."/>
            <person name="Schuster L."/>
            <person name="Cowan T.M."/>
            <person name="Smanski M.J."/>
            <person name="Chevrette M.G."/>
            <person name="De Carvalho L.P.S."/>
            <person name="Shen B."/>
        </authorList>
    </citation>
    <scope>NUCLEOTIDE SEQUENCE [LARGE SCALE GENOMIC DNA]</scope>
    <source>
        <strain evidence="1 2">NPDC049344</strain>
    </source>
</reference>
<dbReference type="InterPro" id="IPR056510">
    <property type="entry name" value="WapI"/>
</dbReference>
<dbReference type="EMBL" id="JBFAQK010000009">
    <property type="protein sequence ID" value="MEV4681080.1"/>
    <property type="molecule type" value="Genomic_DNA"/>
</dbReference>
<keyword evidence="2" id="KW-1185">Reference proteome</keyword>
<name>A0ABV3HR83_9ACTN</name>
<evidence type="ECO:0000313" key="2">
    <source>
        <dbReference type="Proteomes" id="UP001552521"/>
    </source>
</evidence>
<dbReference type="Pfam" id="PF24716">
    <property type="entry name" value="WapI"/>
    <property type="match status" value="1"/>
</dbReference>
<dbReference type="Proteomes" id="UP001552521">
    <property type="component" value="Unassembled WGS sequence"/>
</dbReference>
<comment type="caution">
    <text evidence="1">The sequence shown here is derived from an EMBL/GenBank/DDBJ whole genome shotgun (WGS) entry which is preliminary data.</text>
</comment>
<sequence length="161" mass="17593">MLLNDLSSSVDLRPVRYQFATVGGDSYDDNWLVIDGTVMTPEGNWSFADPCLLTDEARQVSAWLRAVAAGTVDVTEPDAEGELSPDTWFIEPVVAFSLANRSEDGAAVIRVHLSLEAAPPWQQGDDGADIYQYVVEVRLDAPALLYAADQWDLSLAPLPPR</sequence>
<organism evidence="1 2">
    <name type="scientific">Streptomyces kurssanovii</name>
    <dbReference type="NCBI Taxonomy" id="67312"/>
    <lineage>
        <taxon>Bacteria</taxon>
        <taxon>Bacillati</taxon>
        <taxon>Actinomycetota</taxon>
        <taxon>Actinomycetes</taxon>
        <taxon>Kitasatosporales</taxon>
        <taxon>Streptomycetaceae</taxon>
        <taxon>Streptomyces</taxon>
    </lineage>
</organism>
<gene>
    <name evidence="1" type="ORF">AB0K36_09930</name>
</gene>
<evidence type="ECO:0000313" key="1">
    <source>
        <dbReference type="EMBL" id="MEV4681080.1"/>
    </source>
</evidence>